<dbReference type="Proteomes" id="UP001189429">
    <property type="component" value="Unassembled WGS sequence"/>
</dbReference>
<proteinExistence type="predicted"/>
<evidence type="ECO:0000313" key="2">
    <source>
        <dbReference type="EMBL" id="CAK0877913.1"/>
    </source>
</evidence>
<gene>
    <name evidence="2" type="ORF">PCOR1329_LOCUS61822</name>
</gene>
<evidence type="ECO:0000313" key="3">
    <source>
        <dbReference type="Proteomes" id="UP001189429"/>
    </source>
</evidence>
<organism evidence="2 3">
    <name type="scientific">Prorocentrum cordatum</name>
    <dbReference type="NCBI Taxonomy" id="2364126"/>
    <lineage>
        <taxon>Eukaryota</taxon>
        <taxon>Sar</taxon>
        <taxon>Alveolata</taxon>
        <taxon>Dinophyceae</taxon>
        <taxon>Prorocentrales</taxon>
        <taxon>Prorocentraceae</taxon>
        <taxon>Prorocentrum</taxon>
    </lineage>
</organism>
<sequence>MAPKVDVLQEASGAAGALKSSRSSHRGSDSRLSERKLSEWWRRYDQQEKGHLTYE</sequence>
<protein>
    <submittedName>
        <fullName evidence="2">Uncharacterized protein</fullName>
    </submittedName>
</protein>
<keyword evidence="3" id="KW-1185">Reference proteome</keyword>
<comment type="caution">
    <text evidence="2">The sequence shown here is derived from an EMBL/GenBank/DDBJ whole genome shotgun (WGS) entry which is preliminary data.</text>
</comment>
<feature type="non-terminal residue" evidence="2">
    <location>
        <position position="55"/>
    </location>
</feature>
<dbReference type="EMBL" id="CAUYUJ010017787">
    <property type="protein sequence ID" value="CAK0877913.1"/>
    <property type="molecule type" value="Genomic_DNA"/>
</dbReference>
<feature type="region of interest" description="Disordered" evidence="1">
    <location>
        <begin position="1"/>
        <end position="34"/>
    </location>
</feature>
<reference evidence="2" key="1">
    <citation type="submission" date="2023-10" db="EMBL/GenBank/DDBJ databases">
        <authorList>
            <person name="Chen Y."/>
            <person name="Shah S."/>
            <person name="Dougan E. K."/>
            <person name="Thang M."/>
            <person name="Chan C."/>
        </authorList>
    </citation>
    <scope>NUCLEOTIDE SEQUENCE [LARGE SCALE GENOMIC DNA]</scope>
</reference>
<name>A0ABN9VWD2_9DINO</name>
<evidence type="ECO:0000256" key="1">
    <source>
        <dbReference type="SAM" id="MobiDB-lite"/>
    </source>
</evidence>
<accession>A0ABN9VWD2</accession>